<dbReference type="GO" id="GO:0005829">
    <property type="term" value="C:cytosol"/>
    <property type="evidence" value="ECO:0007669"/>
    <property type="project" value="TreeGrafter"/>
</dbReference>
<dbReference type="GO" id="GO:0006633">
    <property type="term" value="P:fatty acid biosynthetic process"/>
    <property type="evidence" value="ECO:0007669"/>
    <property type="project" value="UniProtKB-UniRule"/>
</dbReference>
<organism evidence="15 16">
    <name type="scientific">Brevifollis gellanilyticus</name>
    <dbReference type="NCBI Taxonomy" id="748831"/>
    <lineage>
        <taxon>Bacteria</taxon>
        <taxon>Pseudomonadati</taxon>
        <taxon>Verrucomicrobiota</taxon>
        <taxon>Verrucomicrobiia</taxon>
        <taxon>Verrucomicrobiales</taxon>
        <taxon>Verrucomicrobiaceae</taxon>
    </lineage>
</organism>
<dbReference type="GO" id="GO:0004315">
    <property type="term" value="F:3-oxoacyl-[acyl-carrier-protein] synthase activity"/>
    <property type="evidence" value="ECO:0007669"/>
    <property type="project" value="UniProtKB-UniRule"/>
</dbReference>
<dbReference type="AlphaFoldDB" id="A0A512M5Q0"/>
<dbReference type="SMART" id="SM00825">
    <property type="entry name" value="PKS_KS"/>
    <property type="match status" value="1"/>
</dbReference>
<dbReference type="EC" id="2.3.1.179" evidence="3 11"/>
<evidence type="ECO:0000256" key="3">
    <source>
        <dbReference type="ARBA" id="ARBA00012356"/>
    </source>
</evidence>
<evidence type="ECO:0000313" key="15">
    <source>
        <dbReference type="EMBL" id="GEP42057.1"/>
    </source>
</evidence>
<feature type="active site" description="For beta-ketoacyl synthase activity" evidence="12">
    <location>
        <position position="165"/>
    </location>
</feature>
<evidence type="ECO:0000256" key="13">
    <source>
        <dbReference type="RuleBase" id="RU003694"/>
    </source>
</evidence>
<dbReference type="Pfam" id="PF00109">
    <property type="entry name" value="ketoacyl-synt"/>
    <property type="match status" value="1"/>
</dbReference>
<dbReference type="PIRSF" id="PIRSF000447">
    <property type="entry name" value="KAS_II"/>
    <property type="match status" value="1"/>
</dbReference>
<keyword evidence="9 11" id="KW-0275">Fatty acid biosynthesis</keyword>
<evidence type="ECO:0000256" key="7">
    <source>
        <dbReference type="ARBA" id="ARBA00022832"/>
    </source>
</evidence>
<name>A0A512M5Q0_9BACT</name>
<dbReference type="PANTHER" id="PTHR11712:SF336">
    <property type="entry name" value="3-OXOACYL-[ACYL-CARRIER-PROTEIN] SYNTHASE, MITOCHONDRIAL"/>
    <property type="match status" value="1"/>
</dbReference>
<dbReference type="InterPro" id="IPR020841">
    <property type="entry name" value="PKS_Beta-ketoAc_synthase_dom"/>
</dbReference>
<evidence type="ECO:0000256" key="6">
    <source>
        <dbReference type="ARBA" id="ARBA00022679"/>
    </source>
</evidence>
<dbReference type="EMBL" id="BKAG01000007">
    <property type="protein sequence ID" value="GEP42057.1"/>
    <property type="molecule type" value="Genomic_DNA"/>
</dbReference>
<dbReference type="UniPathway" id="UPA00094"/>
<dbReference type="PROSITE" id="PS52004">
    <property type="entry name" value="KS3_2"/>
    <property type="match status" value="1"/>
</dbReference>
<dbReference type="InterPro" id="IPR017568">
    <property type="entry name" value="3-oxoacyl-ACP_synth-2"/>
</dbReference>
<dbReference type="CDD" id="cd00834">
    <property type="entry name" value="KAS_I_II"/>
    <property type="match status" value="1"/>
</dbReference>
<feature type="domain" description="Ketosynthase family 3 (KS3)" evidence="14">
    <location>
        <begin position="3"/>
        <end position="413"/>
    </location>
</feature>
<evidence type="ECO:0000256" key="9">
    <source>
        <dbReference type="ARBA" id="ARBA00023160"/>
    </source>
</evidence>
<evidence type="ECO:0000256" key="2">
    <source>
        <dbReference type="ARBA" id="ARBA00008467"/>
    </source>
</evidence>
<comment type="function">
    <text evidence="11">Involved in the type II fatty acid elongation cycle. Catalyzes the elongation of a wide range of acyl-ACP by the addition of two carbons from malonyl-ACP to an acyl acceptor. Can efficiently catalyze the conversion of palmitoleoyl-ACP (cis-hexadec-9-enoyl-ACP) to cis-vaccenoyl-ACP (cis-octadec-11-enoyl-ACP), an essential step in the thermal regulation of fatty acid composition.</text>
</comment>
<keyword evidence="5 11" id="KW-0444">Lipid biosynthesis</keyword>
<comment type="similarity">
    <text evidence="2 11 13">Belongs to the thiolase-like superfamily. Beta-ketoacyl-ACP synthases family.</text>
</comment>
<comment type="pathway">
    <text evidence="1 11">Lipid metabolism; fatty acid biosynthesis.</text>
</comment>
<comment type="catalytic activity">
    <reaction evidence="11">
        <text>(9Z)-hexadecenoyl-[ACP] + malonyl-[ACP] + H(+) = 3-oxo-(11Z)-octadecenoyl-[ACP] + holo-[ACP] + CO2</text>
        <dbReference type="Rhea" id="RHEA:55040"/>
        <dbReference type="Rhea" id="RHEA-COMP:9623"/>
        <dbReference type="Rhea" id="RHEA-COMP:9685"/>
        <dbReference type="Rhea" id="RHEA-COMP:10800"/>
        <dbReference type="Rhea" id="RHEA-COMP:14074"/>
        <dbReference type="ChEBI" id="CHEBI:15378"/>
        <dbReference type="ChEBI" id="CHEBI:16526"/>
        <dbReference type="ChEBI" id="CHEBI:64479"/>
        <dbReference type="ChEBI" id="CHEBI:78449"/>
        <dbReference type="ChEBI" id="CHEBI:83989"/>
        <dbReference type="ChEBI" id="CHEBI:138538"/>
        <dbReference type="EC" id="2.3.1.179"/>
    </reaction>
</comment>
<evidence type="ECO:0000256" key="4">
    <source>
        <dbReference type="ARBA" id="ARBA00014657"/>
    </source>
</evidence>
<dbReference type="OrthoDB" id="9808669at2"/>
<dbReference type="NCBIfam" id="NF005589">
    <property type="entry name" value="PRK07314.1"/>
    <property type="match status" value="1"/>
</dbReference>
<dbReference type="PANTHER" id="PTHR11712">
    <property type="entry name" value="POLYKETIDE SYNTHASE-RELATED"/>
    <property type="match status" value="1"/>
</dbReference>
<dbReference type="InterPro" id="IPR000794">
    <property type="entry name" value="Beta-ketoacyl_synthase"/>
</dbReference>
<sequence>MTERRIVITGIGVVSPLGNNKDDFWKNLVAGKSGIRRIQSMDTEKYDCKIAGEVVDFDPTPFFNNHKEARRADRFFQLAMAASKMAFKDSGLNQDSLDPWRVGVMVGSGIGGLSTIETQYEILLNKGPNRVSPFLIPMMITNIASGMIATDFGFMGPNMCITTACATSNNNIGEAWRIMKFGDADIMIAGGAEASIRPCGLSGFGNMKALSMRNDEPERASRPWDTGRDGFVMGEGSGVVVLEEYEHAKKRGATIYAELAGYGVTADAYHLTAPHPEGLGASKCMDMALRHAKMNPTDVSYVNAHATSTPVGDLCELRAIKRTFGGYAQKGLLVSGTKSMTGHLLGAAGGIELAASIFAIRDQIIPPTINVENLDPEVDVDIVPNVARQAKVTAALSNSFGFGGHNSSVLVKKVD</sequence>
<dbReference type="Gene3D" id="3.40.47.10">
    <property type="match status" value="1"/>
</dbReference>
<keyword evidence="8" id="KW-0443">Lipid metabolism</keyword>
<dbReference type="InterPro" id="IPR018201">
    <property type="entry name" value="Ketoacyl_synth_AS"/>
</dbReference>
<dbReference type="PROSITE" id="PS00606">
    <property type="entry name" value="KS3_1"/>
    <property type="match status" value="1"/>
</dbReference>
<dbReference type="NCBIfam" id="NF004970">
    <property type="entry name" value="PRK06333.1"/>
    <property type="match status" value="1"/>
</dbReference>
<accession>A0A512M5Q0</accession>
<dbReference type="Pfam" id="PF02801">
    <property type="entry name" value="Ketoacyl-synt_C"/>
    <property type="match status" value="1"/>
</dbReference>
<dbReference type="InterPro" id="IPR016039">
    <property type="entry name" value="Thiolase-like"/>
</dbReference>
<dbReference type="FunFam" id="3.40.47.10:FF:000009">
    <property type="entry name" value="3-oxoacyl-[acyl-carrier-protein] synthase 2"/>
    <property type="match status" value="1"/>
</dbReference>
<keyword evidence="10 11" id="KW-0012">Acyltransferase</keyword>
<evidence type="ECO:0000256" key="8">
    <source>
        <dbReference type="ARBA" id="ARBA00023098"/>
    </source>
</evidence>
<reference evidence="15 16" key="1">
    <citation type="submission" date="2019-07" db="EMBL/GenBank/DDBJ databases">
        <title>Whole genome shotgun sequence of Brevifollis gellanilyticus NBRC 108608.</title>
        <authorList>
            <person name="Hosoyama A."/>
            <person name="Uohara A."/>
            <person name="Ohji S."/>
            <person name="Ichikawa N."/>
        </authorList>
    </citation>
    <scope>NUCLEOTIDE SEQUENCE [LARGE SCALE GENOMIC DNA]</scope>
    <source>
        <strain evidence="15 16">NBRC 108608</strain>
    </source>
</reference>
<keyword evidence="7" id="KW-0276">Fatty acid metabolism</keyword>
<dbReference type="RefSeq" id="WP_146849662.1">
    <property type="nucleotide sequence ID" value="NZ_BKAG01000007.1"/>
</dbReference>
<dbReference type="SUPFAM" id="SSF53901">
    <property type="entry name" value="Thiolase-like"/>
    <property type="match status" value="2"/>
</dbReference>
<dbReference type="InterPro" id="IPR014031">
    <property type="entry name" value="Ketoacyl_synth_C"/>
</dbReference>
<evidence type="ECO:0000313" key="16">
    <source>
        <dbReference type="Proteomes" id="UP000321577"/>
    </source>
</evidence>
<evidence type="ECO:0000256" key="1">
    <source>
        <dbReference type="ARBA" id="ARBA00005194"/>
    </source>
</evidence>
<evidence type="ECO:0000256" key="10">
    <source>
        <dbReference type="ARBA" id="ARBA00023315"/>
    </source>
</evidence>
<protein>
    <recommendedName>
        <fullName evidence="4 11">3-oxoacyl-[acyl-carrier-protein] synthase 2</fullName>
        <ecNumber evidence="3 11">2.3.1.179</ecNumber>
    </recommendedName>
</protein>
<comment type="catalytic activity">
    <reaction evidence="11">
        <text>a fatty acyl-[ACP] + malonyl-[ACP] + H(+) = a 3-oxoacyl-[ACP] + holo-[ACP] + CO2</text>
        <dbReference type="Rhea" id="RHEA:22836"/>
        <dbReference type="Rhea" id="RHEA-COMP:9623"/>
        <dbReference type="Rhea" id="RHEA-COMP:9685"/>
        <dbReference type="Rhea" id="RHEA-COMP:9916"/>
        <dbReference type="Rhea" id="RHEA-COMP:14125"/>
        <dbReference type="ChEBI" id="CHEBI:15378"/>
        <dbReference type="ChEBI" id="CHEBI:16526"/>
        <dbReference type="ChEBI" id="CHEBI:64479"/>
        <dbReference type="ChEBI" id="CHEBI:78449"/>
        <dbReference type="ChEBI" id="CHEBI:78776"/>
        <dbReference type="ChEBI" id="CHEBI:138651"/>
    </reaction>
</comment>
<evidence type="ECO:0000256" key="5">
    <source>
        <dbReference type="ARBA" id="ARBA00022516"/>
    </source>
</evidence>
<proteinExistence type="inferred from homology"/>
<comment type="caution">
    <text evidence="15">The sequence shown here is derived from an EMBL/GenBank/DDBJ whole genome shotgun (WGS) entry which is preliminary data.</text>
</comment>
<dbReference type="InterPro" id="IPR014030">
    <property type="entry name" value="Ketoacyl_synth_N"/>
</dbReference>
<gene>
    <name evidence="15" type="primary">fabF</name>
    <name evidence="15" type="ORF">BGE01nite_13480</name>
</gene>
<keyword evidence="16" id="KW-1185">Reference proteome</keyword>
<evidence type="ECO:0000256" key="11">
    <source>
        <dbReference type="PIRNR" id="PIRNR000447"/>
    </source>
</evidence>
<keyword evidence="6 11" id="KW-0808">Transferase</keyword>
<evidence type="ECO:0000256" key="12">
    <source>
        <dbReference type="PIRSR" id="PIRSR000447-1"/>
    </source>
</evidence>
<evidence type="ECO:0000259" key="14">
    <source>
        <dbReference type="PROSITE" id="PS52004"/>
    </source>
</evidence>
<dbReference type="Proteomes" id="UP000321577">
    <property type="component" value="Unassembled WGS sequence"/>
</dbReference>
<dbReference type="NCBIfam" id="TIGR03150">
    <property type="entry name" value="fabF"/>
    <property type="match status" value="1"/>
</dbReference>